<gene>
    <name evidence="1" type="ORF">FD02_GL000866</name>
</gene>
<dbReference type="PATRIC" id="fig|1291734.4.peg.892"/>
<reference evidence="1 2" key="1">
    <citation type="journal article" date="2015" name="Genome Announc.">
        <title>Expanding the biotechnology potential of lactobacilli through comparative genomics of 213 strains and associated genera.</title>
        <authorList>
            <person name="Sun Z."/>
            <person name="Harris H.M."/>
            <person name="McCann A."/>
            <person name="Guo C."/>
            <person name="Argimon S."/>
            <person name="Zhang W."/>
            <person name="Yang X."/>
            <person name="Jeffery I.B."/>
            <person name="Cooney J.C."/>
            <person name="Kagawa T.F."/>
            <person name="Liu W."/>
            <person name="Song Y."/>
            <person name="Salvetti E."/>
            <person name="Wrobel A."/>
            <person name="Rasinkangas P."/>
            <person name="Parkhill J."/>
            <person name="Rea M.C."/>
            <person name="O'Sullivan O."/>
            <person name="Ritari J."/>
            <person name="Douillard F.P."/>
            <person name="Paul Ross R."/>
            <person name="Yang R."/>
            <person name="Briner A.E."/>
            <person name="Felis G.E."/>
            <person name="de Vos W.M."/>
            <person name="Barrangou R."/>
            <person name="Klaenhammer T.R."/>
            <person name="Caufield P.W."/>
            <person name="Cui Y."/>
            <person name="Zhang H."/>
            <person name="O'Toole P.W."/>
        </authorList>
    </citation>
    <scope>NUCLEOTIDE SEQUENCE [LARGE SCALE GENOMIC DNA]</scope>
    <source>
        <strain evidence="1 2">JCM 17158</strain>
    </source>
</reference>
<keyword evidence="2" id="KW-1185">Reference proteome</keyword>
<dbReference type="OrthoDB" id="2296273at2"/>
<dbReference type="EMBL" id="AZDJ01000001">
    <property type="protein sequence ID" value="KRK74266.1"/>
    <property type="molecule type" value="Genomic_DNA"/>
</dbReference>
<name>A0A0R1K2A6_9LACO</name>
<evidence type="ECO:0000313" key="2">
    <source>
        <dbReference type="Proteomes" id="UP000051804"/>
    </source>
</evidence>
<protein>
    <submittedName>
        <fullName evidence="1">Uncharacterized protein</fullName>
    </submittedName>
</protein>
<dbReference type="STRING" id="1291734.FD02_GL000866"/>
<organism evidence="1 2">
    <name type="scientific">Lacticaseibacillus nasuensis JCM 17158</name>
    <dbReference type="NCBI Taxonomy" id="1291734"/>
    <lineage>
        <taxon>Bacteria</taxon>
        <taxon>Bacillati</taxon>
        <taxon>Bacillota</taxon>
        <taxon>Bacilli</taxon>
        <taxon>Lactobacillales</taxon>
        <taxon>Lactobacillaceae</taxon>
        <taxon>Lacticaseibacillus</taxon>
    </lineage>
</organism>
<dbReference type="AlphaFoldDB" id="A0A0R1K2A6"/>
<proteinExistence type="predicted"/>
<accession>A0A0R1K2A6</accession>
<evidence type="ECO:0000313" key="1">
    <source>
        <dbReference type="EMBL" id="KRK74266.1"/>
    </source>
</evidence>
<sequence>MVSVTQRIAQIKQPRGGYIPPKFMHEQHFNDDRKLYPDENLSAAAMGVMVDYLTRYAQTGEVKMAFDIPLKGLQLAKSYSPGLPMIAEAKELIPKIKDFSEESLNAATKFTTYFDTYYRAGPRAVQYLKPEAPNEQTRKNMMIMVDRAITFFTDVSPLLASDLTFEGGYTSTIDKGDADFMSKTILWDMKVSKNPPLNKYTLQLVVYYLLAKHSDQPIYHFLKSVGIFNPRLNVAYTLDIAEIDPVVISTIEQNVIGY</sequence>
<comment type="caution">
    <text evidence="1">The sequence shown here is derived from an EMBL/GenBank/DDBJ whole genome shotgun (WGS) entry which is preliminary data.</text>
</comment>
<dbReference type="Proteomes" id="UP000051804">
    <property type="component" value="Unassembled WGS sequence"/>
</dbReference>
<dbReference type="RefSeq" id="WP_056949867.1">
    <property type="nucleotide sequence ID" value="NZ_AZDJ01000001.1"/>
</dbReference>